<protein>
    <submittedName>
        <fullName evidence="2">Uncharacterized protein</fullName>
    </submittedName>
</protein>
<sequence>MKPIKINILILLFALIQMPGHAQSEKDMINTSIIIPLKIGKNPSTHFESLDIEPANLIIQSKPIKEHSPHIQLALNIVGKNKEYTTYLWYYDEAMDNQRTNYPKAFDNYAFSLNINKEEVDLVVEKLDFKKAFFIDIGQTAVIGDITILFEQCIGEWSEDPDGNQVAAFNTYYVSLMEKNEQKTISFTSLNKSVRNELSIEWKNYTFLVLDDSEKELKLMVCRKD</sequence>
<dbReference type="RefSeq" id="WP_188244689.1">
    <property type="nucleotide sequence ID" value="NZ_JABTCF010000011.1"/>
</dbReference>
<organism evidence="2 3">
    <name type="scientific">Maribacter aquimaris</name>
    <dbReference type="NCBI Taxonomy" id="2737171"/>
    <lineage>
        <taxon>Bacteria</taxon>
        <taxon>Pseudomonadati</taxon>
        <taxon>Bacteroidota</taxon>
        <taxon>Flavobacteriia</taxon>
        <taxon>Flavobacteriales</taxon>
        <taxon>Flavobacteriaceae</taxon>
        <taxon>Maribacter</taxon>
    </lineage>
</organism>
<gene>
    <name evidence="2" type="ORF">HPE56_15630</name>
</gene>
<accession>A0ABR7V3K7</accession>
<reference evidence="2" key="1">
    <citation type="submission" date="2020-05" db="EMBL/GenBank/DDBJ databases">
        <title>The draft genome sequence of Maribacter sp. ANRC-HE7.</title>
        <authorList>
            <person name="Mu L."/>
        </authorList>
    </citation>
    <scope>NUCLEOTIDE SEQUENCE</scope>
    <source>
        <strain evidence="2">ANRC-HE7</strain>
    </source>
</reference>
<evidence type="ECO:0000313" key="2">
    <source>
        <dbReference type="EMBL" id="MBD0779231.1"/>
    </source>
</evidence>
<keyword evidence="1" id="KW-0732">Signal</keyword>
<feature type="signal peptide" evidence="1">
    <location>
        <begin position="1"/>
        <end position="22"/>
    </location>
</feature>
<keyword evidence="3" id="KW-1185">Reference proteome</keyword>
<feature type="chain" id="PRO_5046305726" evidence="1">
    <location>
        <begin position="23"/>
        <end position="225"/>
    </location>
</feature>
<evidence type="ECO:0000256" key="1">
    <source>
        <dbReference type="SAM" id="SignalP"/>
    </source>
</evidence>
<proteinExistence type="predicted"/>
<comment type="caution">
    <text evidence="2">The sequence shown here is derived from an EMBL/GenBank/DDBJ whole genome shotgun (WGS) entry which is preliminary data.</text>
</comment>
<dbReference type="Proteomes" id="UP001166021">
    <property type="component" value="Unassembled WGS sequence"/>
</dbReference>
<dbReference type="EMBL" id="JABTCF010000011">
    <property type="protein sequence ID" value="MBD0779231.1"/>
    <property type="molecule type" value="Genomic_DNA"/>
</dbReference>
<name>A0ABR7V3K7_9FLAO</name>
<evidence type="ECO:0000313" key="3">
    <source>
        <dbReference type="Proteomes" id="UP001166021"/>
    </source>
</evidence>